<keyword evidence="3" id="KW-1185">Reference proteome</keyword>
<dbReference type="AlphaFoldDB" id="A0AAW6TY56"/>
<evidence type="ECO:0000313" key="2">
    <source>
        <dbReference type="EMBL" id="MDI6447943.1"/>
    </source>
</evidence>
<dbReference type="RefSeq" id="WP_349243354.1">
    <property type="nucleotide sequence ID" value="NZ_JASCXX010000002.1"/>
</dbReference>
<dbReference type="Proteomes" id="UP001431776">
    <property type="component" value="Unassembled WGS sequence"/>
</dbReference>
<organism evidence="2 3">
    <name type="scientific">Anaerobaca lacustris</name>
    <dbReference type="NCBI Taxonomy" id="3044600"/>
    <lineage>
        <taxon>Bacteria</taxon>
        <taxon>Pseudomonadati</taxon>
        <taxon>Planctomycetota</taxon>
        <taxon>Phycisphaerae</taxon>
        <taxon>Sedimentisphaerales</taxon>
        <taxon>Anaerobacaceae</taxon>
        <taxon>Anaerobaca</taxon>
    </lineage>
</organism>
<sequence>MRLERRKPSGREKDEEAVKLLAKLREQLYSANISIVRQSAFRLSWMQEDGLDILTEALFGNSPRRTKGAAAYGLRKMRGRMRKCAEETLIEGLKHPDAKTAEICGNALIVLKRGKQAGKGGPRSKGKNPKFQIREIPNKMRRKRAPVEAKKPNDRAPRRR</sequence>
<reference evidence="2" key="1">
    <citation type="submission" date="2023-05" db="EMBL/GenBank/DDBJ databases">
        <title>Anaerotaeda fermentans gen. nov., sp. nov., a novel anaerobic planctomycete of the new family within the order Sedimentisphaerales isolated from Taman Peninsula, Russia.</title>
        <authorList>
            <person name="Khomyakova M.A."/>
            <person name="Merkel A.Y."/>
            <person name="Slobodkin A.I."/>
        </authorList>
    </citation>
    <scope>NUCLEOTIDE SEQUENCE</scope>
    <source>
        <strain evidence="2">M17dextr</strain>
    </source>
</reference>
<name>A0AAW6TY56_9BACT</name>
<dbReference type="EMBL" id="JASCXX010000002">
    <property type="protein sequence ID" value="MDI6447943.1"/>
    <property type="molecule type" value="Genomic_DNA"/>
</dbReference>
<accession>A0AAW6TY56</accession>
<feature type="compositionally biased region" description="Basic residues" evidence="1">
    <location>
        <begin position="115"/>
        <end position="128"/>
    </location>
</feature>
<feature type="compositionally biased region" description="Basic and acidic residues" evidence="1">
    <location>
        <begin position="145"/>
        <end position="160"/>
    </location>
</feature>
<comment type="caution">
    <text evidence="2">The sequence shown here is derived from an EMBL/GenBank/DDBJ whole genome shotgun (WGS) entry which is preliminary data.</text>
</comment>
<evidence type="ECO:0000256" key="1">
    <source>
        <dbReference type="SAM" id="MobiDB-lite"/>
    </source>
</evidence>
<evidence type="ECO:0000313" key="3">
    <source>
        <dbReference type="Proteomes" id="UP001431776"/>
    </source>
</evidence>
<feature type="region of interest" description="Disordered" evidence="1">
    <location>
        <begin position="115"/>
        <end position="160"/>
    </location>
</feature>
<protein>
    <submittedName>
        <fullName evidence="2">Uncharacterized protein</fullName>
    </submittedName>
</protein>
<proteinExistence type="predicted"/>
<gene>
    <name evidence="2" type="ORF">QJ522_02710</name>
</gene>